<dbReference type="PANTHER" id="PTHR20932">
    <property type="entry name" value="LYSM AND PUTATIVE PEPTIDOGLYCAN-BINDING DOMAIN-CONTAINING PROTEIN"/>
    <property type="match status" value="1"/>
</dbReference>
<evidence type="ECO:0000256" key="1">
    <source>
        <dbReference type="SAM" id="MobiDB-lite"/>
    </source>
</evidence>
<accession>A0ABY0H476</accession>
<dbReference type="CDD" id="cd00118">
    <property type="entry name" value="LysM"/>
    <property type="match status" value="1"/>
</dbReference>
<organism evidence="3 4">
    <name type="scientific">Monosporascus cannonballus</name>
    <dbReference type="NCBI Taxonomy" id="155416"/>
    <lineage>
        <taxon>Eukaryota</taxon>
        <taxon>Fungi</taxon>
        <taxon>Dikarya</taxon>
        <taxon>Ascomycota</taxon>
        <taxon>Pezizomycotina</taxon>
        <taxon>Sordariomycetes</taxon>
        <taxon>Xylariomycetidae</taxon>
        <taxon>Xylariales</taxon>
        <taxon>Xylariales incertae sedis</taxon>
        <taxon>Monosporascus</taxon>
    </lineage>
</organism>
<feature type="compositionally biased region" description="Basic and acidic residues" evidence="1">
    <location>
        <begin position="109"/>
        <end position="126"/>
    </location>
</feature>
<gene>
    <name evidence="3" type="ORF">DL762_007172</name>
</gene>
<evidence type="ECO:0000313" key="4">
    <source>
        <dbReference type="Proteomes" id="UP000294003"/>
    </source>
</evidence>
<dbReference type="Pfam" id="PF14555">
    <property type="entry name" value="UBA_4"/>
    <property type="match status" value="1"/>
</dbReference>
<keyword evidence="4" id="KW-1185">Reference proteome</keyword>
<dbReference type="EMBL" id="QJNS01000254">
    <property type="protein sequence ID" value="RYO81326.1"/>
    <property type="molecule type" value="Genomic_DNA"/>
</dbReference>
<evidence type="ECO:0000313" key="3">
    <source>
        <dbReference type="EMBL" id="RYO81326.1"/>
    </source>
</evidence>
<evidence type="ECO:0000259" key="2">
    <source>
        <dbReference type="PROSITE" id="PS51782"/>
    </source>
</evidence>
<sequence length="307" mass="34206">MNHLDISYIISHRMSNMHATTPMEPCCTCAQLLSAGPRYDASSEKPLPDDRRVECCGRIICGSCIYNNPRFRNYCPYCQISQTSSALPQGLKDPPSYTSAIASKPALPARDHRSRQDQGQEPDPDRPPPPYTPSSINTPSNFHDEKKKTDGPALSEPAQDILHFLDQPHDTVASLSLRYGVPAAALRRANNIHSDHLIQGRRTVVIPGARVSLSPRPVGGEDEERRKASIRRWMVRCRVHDYDVAVLYLEQAGYDLEAAVERYLADEEWERAHPLEARRRGKRVGGGGAGSCSGRITTGLWGSRRRV</sequence>
<comment type="caution">
    <text evidence="3">The sequence shown here is derived from an EMBL/GenBank/DDBJ whole genome shotgun (WGS) entry which is preliminary data.</text>
</comment>
<feature type="domain" description="LysM" evidence="2">
    <location>
        <begin position="162"/>
        <end position="206"/>
    </location>
</feature>
<protein>
    <recommendedName>
        <fullName evidence="2">LysM domain-containing protein</fullName>
    </recommendedName>
</protein>
<dbReference type="InterPro" id="IPR036779">
    <property type="entry name" value="LysM_dom_sf"/>
</dbReference>
<dbReference type="InterPro" id="IPR018392">
    <property type="entry name" value="LysM"/>
</dbReference>
<feature type="region of interest" description="Disordered" evidence="1">
    <location>
        <begin position="88"/>
        <end position="154"/>
    </location>
</feature>
<dbReference type="PROSITE" id="PS51782">
    <property type="entry name" value="LYSM"/>
    <property type="match status" value="1"/>
</dbReference>
<dbReference type="Proteomes" id="UP000294003">
    <property type="component" value="Unassembled WGS sequence"/>
</dbReference>
<proteinExistence type="predicted"/>
<dbReference type="InterPro" id="IPR045030">
    <property type="entry name" value="LYSM1-4"/>
</dbReference>
<dbReference type="Pfam" id="PF01476">
    <property type="entry name" value="LysM"/>
    <property type="match status" value="1"/>
</dbReference>
<dbReference type="CDD" id="cd14273">
    <property type="entry name" value="UBA_TAP-C_like"/>
    <property type="match status" value="1"/>
</dbReference>
<name>A0ABY0H476_9PEZI</name>
<dbReference type="PANTHER" id="PTHR20932:SF31">
    <property type="entry name" value="RING-TYPE DOMAIN-CONTAINING PROTEIN"/>
    <property type="match status" value="1"/>
</dbReference>
<dbReference type="Gene3D" id="3.10.350.10">
    <property type="entry name" value="LysM domain"/>
    <property type="match status" value="1"/>
</dbReference>
<reference evidence="3 4" key="1">
    <citation type="submission" date="2018-06" db="EMBL/GenBank/DDBJ databases">
        <title>Complete Genomes of Monosporascus.</title>
        <authorList>
            <person name="Robinson A.J."/>
            <person name="Natvig D.O."/>
        </authorList>
    </citation>
    <scope>NUCLEOTIDE SEQUENCE [LARGE SCALE GENOMIC DNA]</scope>
    <source>
        <strain evidence="3 4">CBS 609.92</strain>
    </source>
</reference>